<feature type="transmembrane region" description="Helical" evidence="1">
    <location>
        <begin position="25"/>
        <end position="45"/>
    </location>
</feature>
<protein>
    <submittedName>
        <fullName evidence="2">Uncharacterized protein</fullName>
    </submittedName>
</protein>
<keyword evidence="1" id="KW-1133">Transmembrane helix</keyword>
<dbReference type="Proteomes" id="UP001484097">
    <property type="component" value="Unassembled WGS sequence"/>
</dbReference>
<reference evidence="2 3" key="1">
    <citation type="submission" date="2024-05" db="EMBL/GenBank/DDBJ databases">
        <authorList>
            <person name="Yi C."/>
        </authorList>
    </citation>
    <scope>NUCLEOTIDE SEQUENCE [LARGE SCALE GENOMIC DNA]</scope>
    <source>
        <strain evidence="2 3">XS13</strain>
    </source>
</reference>
<keyword evidence="3" id="KW-1185">Reference proteome</keyword>
<sequence length="48" mass="5492">MPEDQKHIKYRTEYVRRKRFSARQLQIAAVIALVVVIGILLAVILTGL</sequence>
<keyword evidence="1" id="KW-0472">Membrane</keyword>
<gene>
    <name evidence="2" type="ORF">ABDK96_08485</name>
</gene>
<name>A0ABV0IHR4_9MICC</name>
<accession>A0ABV0IHR4</accession>
<keyword evidence="1" id="KW-0812">Transmembrane</keyword>
<dbReference type="EMBL" id="JBDXMX010000003">
    <property type="protein sequence ID" value="MEO9247713.1"/>
    <property type="molecule type" value="Genomic_DNA"/>
</dbReference>
<dbReference type="RefSeq" id="WP_347920374.1">
    <property type="nucleotide sequence ID" value="NZ_JBDXMX010000003.1"/>
</dbReference>
<evidence type="ECO:0000313" key="2">
    <source>
        <dbReference type="EMBL" id="MEO9247713.1"/>
    </source>
</evidence>
<evidence type="ECO:0000313" key="3">
    <source>
        <dbReference type="Proteomes" id="UP001484097"/>
    </source>
</evidence>
<evidence type="ECO:0000256" key="1">
    <source>
        <dbReference type="SAM" id="Phobius"/>
    </source>
</evidence>
<proteinExistence type="predicted"/>
<comment type="caution">
    <text evidence="2">The sequence shown here is derived from an EMBL/GenBank/DDBJ whole genome shotgun (WGS) entry which is preliminary data.</text>
</comment>
<organism evidence="2 3">
    <name type="scientific">Citricoccus nitrophenolicus</name>
    <dbReference type="NCBI Taxonomy" id="863575"/>
    <lineage>
        <taxon>Bacteria</taxon>
        <taxon>Bacillati</taxon>
        <taxon>Actinomycetota</taxon>
        <taxon>Actinomycetes</taxon>
        <taxon>Micrococcales</taxon>
        <taxon>Micrococcaceae</taxon>
        <taxon>Citricoccus</taxon>
    </lineage>
</organism>